<dbReference type="AlphaFoldDB" id="A0A495ITG6"/>
<evidence type="ECO:0000259" key="1">
    <source>
        <dbReference type="Pfam" id="PF13304"/>
    </source>
</evidence>
<evidence type="ECO:0000313" key="2">
    <source>
        <dbReference type="EMBL" id="RKR80075.1"/>
    </source>
</evidence>
<dbReference type="Gene3D" id="3.40.50.300">
    <property type="entry name" value="P-loop containing nucleotide triphosphate hydrolases"/>
    <property type="match status" value="1"/>
</dbReference>
<sequence length="688" mass="78612">MRYLRLYEPRTVNEYYKDNLEAHFLGNIKELNIIVGANNSRKSRFLRRVIELELKAVFESNFDLNQAYINSQQIFDEIAGIPGLSINTQLAYLIFPQGAGTNGDYKAVKDYVTDEAGNSNIIDFAKLQNSLKNINETLLALGSNDQFKTMWTIVHRTLKTAKVLEAIYIDAQNIGGKFVQKPISPTIIDNIHYTIQELEGDLVPHCDLRLKVIQRVGDYLTLISSLKFEEQSPNLIYIPVLRTSRPISGVGADIFENTILNQYFPKPPNKLTIETGYKLYDRIIYARNGSKQQIKDYEIFEKFIGETFFQSSDIHIVAHQTSGTNERNIKISLPNELDDVPMHHLGDGVQGVINLLFPLFTADEGSWIFIDEPETHLHPGYQNILIKTISENEAIRKRKLKIFINTHSNHILSGALLGSNSAEMLVFSRRDKNSSNIQTFNGNEYNTLEMLGVFNTSVLVSNCTLWVEGVTDRFYLQGFLYAFCNSVVQASFQPIEGLHFSFIEYGGKNLIHYGFDHEYALSESKAIHNHINTKIEAYFINANVFLLADSDFNKVKHDAYEAIDRSNFKYRQTGVPEVENLLPEHIIKQYLLGLKCDPAEVEACFPISIDVKLGEHLKDKISYKNGFRNFEADTGGTLNSYYKKGLADFVHRKTMDKTFKWSDFEQSPHLKEIIIALYEFIKSKNAFK</sequence>
<dbReference type="PANTHER" id="PTHR43581">
    <property type="entry name" value="ATP/GTP PHOSPHATASE"/>
    <property type="match status" value="1"/>
</dbReference>
<gene>
    <name evidence="2" type="ORF">BDD43_0168</name>
</gene>
<dbReference type="Proteomes" id="UP000268007">
    <property type="component" value="Unassembled WGS sequence"/>
</dbReference>
<comment type="caution">
    <text evidence="2">The sequence shown here is derived from an EMBL/GenBank/DDBJ whole genome shotgun (WGS) entry which is preliminary data.</text>
</comment>
<dbReference type="SUPFAM" id="SSF52540">
    <property type="entry name" value="P-loop containing nucleoside triphosphate hydrolases"/>
    <property type="match status" value="1"/>
</dbReference>
<dbReference type="EMBL" id="RBKU01000001">
    <property type="protein sequence ID" value="RKR80075.1"/>
    <property type="molecule type" value="Genomic_DNA"/>
</dbReference>
<dbReference type="GO" id="GO:0016887">
    <property type="term" value="F:ATP hydrolysis activity"/>
    <property type="evidence" value="ECO:0007669"/>
    <property type="project" value="InterPro"/>
</dbReference>
<organism evidence="2 3">
    <name type="scientific">Mucilaginibacter gracilis</name>
    <dbReference type="NCBI Taxonomy" id="423350"/>
    <lineage>
        <taxon>Bacteria</taxon>
        <taxon>Pseudomonadati</taxon>
        <taxon>Bacteroidota</taxon>
        <taxon>Sphingobacteriia</taxon>
        <taxon>Sphingobacteriales</taxon>
        <taxon>Sphingobacteriaceae</taxon>
        <taxon>Mucilaginibacter</taxon>
    </lineage>
</organism>
<keyword evidence="3" id="KW-1185">Reference proteome</keyword>
<name>A0A495ITG6_9SPHI</name>
<proteinExistence type="predicted"/>
<dbReference type="Pfam" id="PF13304">
    <property type="entry name" value="AAA_21"/>
    <property type="match status" value="1"/>
</dbReference>
<dbReference type="InterPro" id="IPR051396">
    <property type="entry name" value="Bact_Antivir_Def_Nuclease"/>
</dbReference>
<feature type="domain" description="ATPase AAA-type core" evidence="1">
    <location>
        <begin position="333"/>
        <end position="413"/>
    </location>
</feature>
<evidence type="ECO:0000313" key="3">
    <source>
        <dbReference type="Proteomes" id="UP000268007"/>
    </source>
</evidence>
<dbReference type="InterPro" id="IPR003959">
    <property type="entry name" value="ATPase_AAA_core"/>
</dbReference>
<dbReference type="InterPro" id="IPR027417">
    <property type="entry name" value="P-loop_NTPase"/>
</dbReference>
<protein>
    <submittedName>
        <fullName evidence="2">Putative AbiEii toxin of type IV toxin-antitoxin system</fullName>
    </submittedName>
</protein>
<dbReference type="RefSeq" id="WP_121195731.1">
    <property type="nucleotide sequence ID" value="NZ_RBKU01000001.1"/>
</dbReference>
<reference evidence="2 3" key="1">
    <citation type="submission" date="2018-10" db="EMBL/GenBank/DDBJ databases">
        <title>Genomic Encyclopedia of Archaeal and Bacterial Type Strains, Phase II (KMG-II): from individual species to whole genera.</title>
        <authorList>
            <person name="Goeker M."/>
        </authorList>
    </citation>
    <scope>NUCLEOTIDE SEQUENCE [LARGE SCALE GENOMIC DNA]</scope>
    <source>
        <strain evidence="2 3">DSM 18602</strain>
    </source>
</reference>
<dbReference type="PANTHER" id="PTHR43581:SF4">
    <property type="entry name" value="ATP_GTP PHOSPHATASE"/>
    <property type="match status" value="1"/>
</dbReference>
<accession>A0A495ITG6</accession>
<dbReference type="GO" id="GO:0005524">
    <property type="term" value="F:ATP binding"/>
    <property type="evidence" value="ECO:0007669"/>
    <property type="project" value="InterPro"/>
</dbReference>
<dbReference type="OrthoDB" id="9815944at2"/>